<gene>
    <name evidence="1" type="ORF">SAMN05443248_1350</name>
</gene>
<accession>A0A1M5JD58</accession>
<dbReference type="RefSeq" id="WP_154072052.1">
    <property type="nucleotide sequence ID" value="NZ_LT670817.1"/>
</dbReference>
<reference evidence="1 2" key="1">
    <citation type="submission" date="2016-11" db="EMBL/GenBank/DDBJ databases">
        <authorList>
            <person name="Jaros S."/>
            <person name="Januszkiewicz K."/>
            <person name="Wedrychowicz H."/>
        </authorList>
    </citation>
    <scope>NUCLEOTIDE SEQUENCE [LARGE SCALE GENOMIC DNA]</scope>
    <source>
        <strain evidence="1 2">GAS138</strain>
    </source>
</reference>
<proteinExistence type="predicted"/>
<dbReference type="EMBL" id="LT670817">
    <property type="protein sequence ID" value="SHG38229.1"/>
    <property type="molecule type" value="Genomic_DNA"/>
</dbReference>
<dbReference type="Proteomes" id="UP000189796">
    <property type="component" value="Chromosome I"/>
</dbReference>
<evidence type="ECO:0000313" key="2">
    <source>
        <dbReference type="Proteomes" id="UP000189796"/>
    </source>
</evidence>
<evidence type="ECO:0000313" key="1">
    <source>
        <dbReference type="EMBL" id="SHG38229.1"/>
    </source>
</evidence>
<dbReference type="AlphaFoldDB" id="A0A1M5JD58"/>
<sequence>MPFSIQSCDVWILTGLSANACSLGHNHRLARIAIDVLILSIQDAMRAARVEAIW</sequence>
<name>A0A1M5JD58_9BRAD</name>
<organism evidence="1 2">
    <name type="scientific">Bradyrhizobium erythrophlei</name>
    <dbReference type="NCBI Taxonomy" id="1437360"/>
    <lineage>
        <taxon>Bacteria</taxon>
        <taxon>Pseudomonadati</taxon>
        <taxon>Pseudomonadota</taxon>
        <taxon>Alphaproteobacteria</taxon>
        <taxon>Hyphomicrobiales</taxon>
        <taxon>Nitrobacteraceae</taxon>
        <taxon>Bradyrhizobium</taxon>
    </lineage>
</organism>
<protein>
    <submittedName>
        <fullName evidence="1">Uncharacterized protein</fullName>
    </submittedName>
</protein>